<evidence type="ECO:0000256" key="1">
    <source>
        <dbReference type="SAM" id="Phobius"/>
    </source>
</evidence>
<organism evidence="2 3">
    <name type="scientific">Seiridium unicorne</name>
    <dbReference type="NCBI Taxonomy" id="138068"/>
    <lineage>
        <taxon>Eukaryota</taxon>
        <taxon>Fungi</taxon>
        <taxon>Dikarya</taxon>
        <taxon>Ascomycota</taxon>
        <taxon>Pezizomycotina</taxon>
        <taxon>Sordariomycetes</taxon>
        <taxon>Xylariomycetidae</taxon>
        <taxon>Amphisphaeriales</taxon>
        <taxon>Sporocadaceae</taxon>
        <taxon>Seiridium</taxon>
    </lineage>
</organism>
<protein>
    <submittedName>
        <fullName evidence="2">Uncharacterized protein</fullName>
    </submittedName>
</protein>
<name>A0ABR2VB49_9PEZI</name>
<accession>A0ABR2VB49</accession>
<keyword evidence="3" id="KW-1185">Reference proteome</keyword>
<evidence type="ECO:0000313" key="3">
    <source>
        <dbReference type="Proteomes" id="UP001408356"/>
    </source>
</evidence>
<proteinExistence type="predicted"/>
<feature type="transmembrane region" description="Helical" evidence="1">
    <location>
        <begin position="351"/>
        <end position="368"/>
    </location>
</feature>
<keyword evidence="1" id="KW-0812">Transmembrane</keyword>
<keyword evidence="1" id="KW-0472">Membrane</keyword>
<feature type="transmembrane region" description="Helical" evidence="1">
    <location>
        <begin position="242"/>
        <end position="258"/>
    </location>
</feature>
<feature type="transmembrane region" description="Helical" evidence="1">
    <location>
        <begin position="208"/>
        <end position="230"/>
    </location>
</feature>
<evidence type="ECO:0000313" key="2">
    <source>
        <dbReference type="EMBL" id="KAK9424129.1"/>
    </source>
</evidence>
<feature type="transmembrane region" description="Helical" evidence="1">
    <location>
        <begin position="304"/>
        <end position="325"/>
    </location>
</feature>
<gene>
    <name evidence="2" type="ORF">SUNI508_03617</name>
</gene>
<sequence length="452" mass="50259">MDNYTVSTSWVAPGNALLNFSSANCDEGAAWAGAAVKGLTAEDLRNSIPLGLTISYLRTLVPDDWMNATDTDLLAWYTEVLTSPGNTQGNSTLRYILSLPLQKCGQAICSKVGWEGDPDVSGEGMIISYYLAAGLSTVYFTILVWTIVGRHNFGWTEHKITKRAFSAIQESSNTFLDAALVFAVAMLGAATVRFYGLMTDPNEERSTYATIGSVSMSAFSIFPALVLQAVTDGQRTHILRQVLWFATISLTIAVEIMYRKTYYDLEGLPNDPDPSFENATLQRAWVEHCESFSLRKQLELGLTTAHVILGLNCLWWLYYFIVTILPQRWHEQKGKTDVGQFFAHCRRWTRALDGLVCIAIMWALLVLFEKYRHSIQVYTGHSDADSEWTFGQVLALATWAPVFVDLVGIGIYGPEKGLDKKVSEKYRIVPAEQGQTKSLGQKSYGSLSSQLV</sequence>
<reference evidence="2 3" key="1">
    <citation type="journal article" date="2024" name="J. Plant Pathol.">
        <title>Sequence and assembly of the genome of Seiridium unicorne, isolate CBS 538.82, causal agent of cypress canker disease.</title>
        <authorList>
            <person name="Scali E."/>
            <person name="Rocca G.D."/>
            <person name="Danti R."/>
            <person name="Garbelotto M."/>
            <person name="Barberini S."/>
            <person name="Baroncelli R."/>
            <person name="Emiliani G."/>
        </authorList>
    </citation>
    <scope>NUCLEOTIDE SEQUENCE [LARGE SCALE GENOMIC DNA]</scope>
    <source>
        <strain evidence="2 3">BM-138-508</strain>
    </source>
</reference>
<comment type="caution">
    <text evidence="2">The sequence shown here is derived from an EMBL/GenBank/DDBJ whole genome shotgun (WGS) entry which is preliminary data.</text>
</comment>
<dbReference type="EMBL" id="JARVKF010000046">
    <property type="protein sequence ID" value="KAK9424129.1"/>
    <property type="molecule type" value="Genomic_DNA"/>
</dbReference>
<feature type="transmembrane region" description="Helical" evidence="1">
    <location>
        <begin position="127"/>
        <end position="153"/>
    </location>
</feature>
<feature type="transmembrane region" description="Helical" evidence="1">
    <location>
        <begin position="388"/>
        <end position="412"/>
    </location>
</feature>
<feature type="transmembrane region" description="Helical" evidence="1">
    <location>
        <begin position="174"/>
        <end position="196"/>
    </location>
</feature>
<keyword evidence="1" id="KW-1133">Transmembrane helix</keyword>
<dbReference type="Proteomes" id="UP001408356">
    <property type="component" value="Unassembled WGS sequence"/>
</dbReference>